<dbReference type="Proteomes" id="UP000554482">
    <property type="component" value="Unassembled WGS sequence"/>
</dbReference>
<name>A0A7J6XDN2_THATH</name>
<dbReference type="EMBL" id="JABWDY010001828">
    <property type="protein sequence ID" value="KAF5207117.1"/>
    <property type="molecule type" value="Genomic_DNA"/>
</dbReference>
<reference evidence="1 2" key="1">
    <citation type="submission" date="2020-06" db="EMBL/GenBank/DDBJ databases">
        <title>Transcriptomic and genomic resources for Thalictrum thalictroides and T. hernandezii: Facilitating candidate gene discovery in an emerging model plant lineage.</title>
        <authorList>
            <person name="Arias T."/>
            <person name="Riano-Pachon D.M."/>
            <person name="Di Stilio V.S."/>
        </authorList>
    </citation>
    <scope>NUCLEOTIDE SEQUENCE [LARGE SCALE GENOMIC DNA]</scope>
    <source>
        <strain evidence="2">cv. WT478/WT964</strain>
        <tissue evidence="1">Leaves</tissue>
    </source>
</reference>
<dbReference type="AlphaFoldDB" id="A0A7J6XDN2"/>
<protein>
    <submittedName>
        <fullName evidence="1">Uncharacterized protein</fullName>
    </submittedName>
</protein>
<accession>A0A7J6XDN2</accession>
<comment type="caution">
    <text evidence="1">The sequence shown here is derived from an EMBL/GenBank/DDBJ whole genome shotgun (WGS) entry which is preliminary data.</text>
</comment>
<proteinExistence type="predicted"/>
<gene>
    <name evidence="1" type="ORF">FRX31_003296</name>
</gene>
<keyword evidence="2" id="KW-1185">Reference proteome</keyword>
<evidence type="ECO:0000313" key="1">
    <source>
        <dbReference type="EMBL" id="KAF5207117.1"/>
    </source>
</evidence>
<organism evidence="1 2">
    <name type="scientific">Thalictrum thalictroides</name>
    <name type="common">Rue-anemone</name>
    <name type="synonym">Anemone thalictroides</name>
    <dbReference type="NCBI Taxonomy" id="46969"/>
    <lineage>
        <taxon>Eukaryota</taxon>
        <taxon>Viridiplantae</taxon>
        <taxon>Streptophyta</taxon>
        <taxon>Embryophyta</taxon>
        <taxon>Tracheophyta</taxon>
        <taxon>Spermatophyta</taxon>
        <taxon>Magnoliopsida</taxon>
        <taxon>Ranunculales</taxon>
        <taxon>Ranunculaceae</taxon>
        <taxon>Thalictroideae</taxon>
        <taxon>Thalictrum</taxon>
    </lineage>
</organism>
<sequence>MNPTILLLDETTNHLEGRAIFCTSQEGELHRTLNRWKDFEMNMFWLGVAGGSLLFNSPFDPTFPEMENWVIISWEFLGSKVQALSSNIHDSLYLSSINIRH</sequence>
<evidence type="ECO:0000313" key="2">
    <source>
        <dbReference type="Proteomes" id="UP000554482"/>
    </source>
</evidence>